<accession>A0A067QQG1</accession>
<sequence length="117" mass="13672">MEPAAAAVVLSPKIGETQLITANESNVVQNPQAADRIITFHRQIHLSQLLIRRIFHRHKTFNAKIKQTFSPYRKENSTLHRLQNQRAKTFKKIISFYSNDYTRPIDTPFGKIQEQQR</sequence>
<proteinExistence type="predicted"/>
<evidence type="ECO:0000313" key="2">
    <source>
        <dbReference type="Proteomes" id="UP000027135"/>
    </source>
</evidence>
<dbReference type="InParanoid" id="A0A067QQG1"/>
<evidence type="ECO:0000313" key="1">
    <source>
        <dbReference type="EMBL" id="KDR12065.1"/>
    </source>
</evidence>
<keyword evidence="2" id="KW-1185">Reference proteome</keyword>
<name>A0A067QQG1_ZOONE</name>
<organism evidence="1 2">
    <name type="scientific">Zootermopsis nevadensis</name>
    <name type="common">Dampwood termite</name>
    <dbReference type="NCBI Taxonomy" id="136037"/>
    <lineage>
        <taxon>Eukaryota</taxon>
        <taxon>Metazoa</taxon>
        <taxon>Ecdysozoa</taxon>
        <taxon>Arthropoda</taxon>
        <taxon>Hexapoda</taxon>
        <taxon>Insecta</taxon>
        <taxon>Pterygota</taxon>
        <taxon>Neoptera</taxon>
        <taxon>Polyneoptera</taxon>
        <taxon>Dictyoptera</taxon>
        <taxon>Blattodea</taxon>
        <taxon>Blattoidea</taxon>
        <taxon>Termitoidae</taxon>
        <taxon>Termopsidae</taxon>
        <taxon>Zootermopsis</taxon>
    </lineage>
</organism>
<reference evidence="1 2" key="1">
    <citation type="journal article" date="2014" name="Nat. Commun.">
        <title>Molecular traces of alternative social organization in a termite genome.</title>
        <authorList>
            <person name="Terrapon N."/>
            <person name="Li C."/>
            <person name="Robertson H.M."/>
            <person name="Ji L."/>
            <person name="Meng X."/>
            <person name="Booth W."/>
            <person name="Chen Z."/>
            <person name="Childers C.P."/>
            <person name="Glastad K.M."/>
            <person name="Gokhale K."/>
            <person name="Gowin J."/>
            <person name="Gronenberg W."/>
            <person name="Hermansen R.A."/>
            <person name="Hu H."/>
            <person name="Hunt B.G."/>
            <person name="Huylmans A.K."/>
            <person name="Khalil S.M."/>
            <person name="Mitchell R.D."/>
            <person name="Munoz-Torres M.C."/>
            <person name="Mustard J.A."/>
            <person name="Pan H."/>
            <person name="Reese J.T."/>
            <person name="Scharf M.E."/>
            <person name="Sun F."/>
            <person name="Vogel H."/>
            <person name="Xiao J."/>
            <person name="Yang W."/>
            <person name="Yang Z."/>
            <person name="Yang Z."/>
            <person name="Zhou J."/>
            <person name="Zhu J."/>
            <person name="Brent C.S."/>
            <person name="Elsik C.G."/>
            <person name="Goodisman M.A."/>
            <person name="Liberles D.A."/>
            <person name="Roe R.M."/>
            <person name="Vargo E.L."/>
            <person name="Vilcinskas A."/>
            <person name="Wang J."/>
            <person name="Bornberg-Bauer E."/>
            <person name="Korb J."/>
            <person name="Zhang G."/>
            <person name="Liebig J."/>
        </authorList>
    </citation>
    <scope>NUCLEOTIDE SEQUENCE [LARGE SCALE GENOMIC DNA]</scope>
    <source>
        <tissue evidence="1">Whole organism</tissue>
    </source>
</reference>
<dbReference type="EMBL" id="KK853050">
    <property type="protein sequence ID" value="KDR12065.1"/>
    <property type="molecule type" value="Genomic_DNA"/>
</dbReference>
<gene>
    <name evidence="1" type="ORF">L798_13598</name>
</gene>
<dbReference type="Proteomes" id="UP000027135">
    <property type="component" value="Unassembled WGS sequence"/>
</dbReference>
<protein>
    <submittedName>
        <fullName evidence="1">Uncharacterized protein</fullName>
    </submittedName>
</protein>
<dbReference type="AlphaFoldDB" id="A0A067QQG1"/>